<dbReference type="CDD" id="cd05930">
    <property type="entry name" value="A_NRPS"/>
    <property type="match status" value="2"/>
</dbReference>
<dbReference type="SUPFAM" id="SSF47336">
    <property type="entry name" value="ACP-like"/>
    <property type="match status" value="4"/>
</dbReference>
<keyword evidence="4" id="KW-0677">Repeat</keyword>
<dbReference type="PROSITE" id="PS00455">
    <property type="entry name" value="AMP_BINDING"/>
    <property type="match status" value="4"/>
</dbReference>
<evidence type="ECO:0000256" key="4">
    <source>
        <dbReference type="ARBA" id="ARBA00022737"/>
    </source>
</evidence>
<dbReference type="FunFam" id="3.40.50.980:FF:000001">
    <property type="entry name" value="Non-ribosomal peptide synthetase"/>
    <property type="match status" value="1"/>
</dbReference>
<reference evidence="7" key="2">
    <citation type="submission" date="2019-06" db="EMBL/GenBank/DDBJ databases">
        <title>Co-occurence of chitin degradation, pigmentation and bioactivity in marine Pseudoalteromonas.</title>
        <authorList>
            <person name="Sonnenschein E.C."/>
            <person name="Bech P.K."/>
        </authorList>
    </citation>
    <scope>NUCLEOTIDE SEQUENCE [LARGE SCALE GENOMIC DNA]</scope>
    <source>
        <strain evidence="7">S2676</strain>
    </source>
</reference>
<dbReference type="InterPro" id="IPR000873">
    <property type="entry name" value="AMP-dep_synth/lig_dom"/>
</dbReference>
<dbReference type="GO" id="GO:0031177">
    <property type="term" value="F:phosphopantetheine binding"/>
    <property type="evidence" value="ECO:0007669"/>
    <property type="project" value="InterPro"/>
</dbReference>
<dbReference type="CDD" id="cd19534">
    <property type="entry name" value="E_NRPS"/>
    <property type="match status" value="1"/>
</dbReference>
<dbReference type="InterPro" id="IPR010060">
    <property type="entry name" value="NRPS_synth"/>
</dbReference>
<dbReference type="NCBIfam" id="NF003417">
    <property type="entry name" value="PRK04813.1"/>
    <property type="match status" value="4"/>
</dbReference>
<feature type="domain" description="Carrier" evidence="5">
    <location>
        <begin position="943"/>
        <end position="1017"/>
    </location>
</feature>
<dbReference type="NCBIfam" id="TIGR01733">
    <property type="entry name" value="AA-adenyl-dom"/>
    <property type="match status" value="4"/>
</dbReference>
<gene>
    <name evidence="6" type="ORF">CWB99_05575</name>
</gene>
<dbReference type="Proteomes" id="UP000310249">
    <property type="component" value="Unassembled WGS sequence"/>
</dbReference>
<dbReference type="SUPFAM" id="SSF56801">
    <property type="entry name" value="Acetyl-CoA synthetase-like"/>
    <property type="match status" value="4"/>
</dbReference>
<comment type="caution">
    <text evidence="6">The sequence shown here is derived from an EMBL/GenBank/DDBJ whole genome shotgun (WGS) entry which is preliminary data.</text>
</comment>
<dbReference type="Gene3D" id="3.40.50.12780">
    <property type="entry name" value="N-terminal domain of ligase-like"/>
    <property type="match status" value="3"/>
</dbReference>
<dbReference type="Pfam" id="PF00668">
    <property type="entry name" value="Condensation"/>
    <property type="match status" value="6"/>
</dbReference>
<dbReference type="Gene3D" id="2.30.38.10">
    <property type="entry name" value="Luciferase, Domain 3"/>
    <property type="match status" value="1"/>
</dbReference>
<dbReference type="OrthoDB" id="9803968at2"/>
<dbReference type="InterPro" id="IPR042099">
    <property type="entry name" value="ANL_N_sf"/>
</dbReference>
<dbReference type="InterPro" id="IPR045851">
    <property type="entry name" value="AMP-bd_C_sf"/>
</dbReference>
<dbReference type="SMART" id="SM00823">
    <property type="entry name" value="PKS_PP"/>
    <property type="match status" value="4"/>
</dbReference>
<dbReference type="Gene3D" id="3.30.559.10">
    <property type="entry name" value="Chloramphenicol acetyltransferase-like domain"/>
    <property type="match status" value="6"/>
</dbReference>
<keyword evidence="2" id="KW-0596">Phosphopantetheine</keyword>
<dbReference type="Pfam" id="PF00550">
    <property type="entry name" value="PP-binding"/>
    <property type="match status" value="4"/>
</dbReference>
<dbReference type="GO" id="GO:0005737">
    <property type="term" value="C:cytoplasm"/>
    <property type="evidence" value="ECO:0007669"/>
    <property type="project" value="TreeGrafter"/>
</dbReference>
<dbReference type="InterPro" id="IPR036736">
    <property type="entry name" value="ACP-like_sf"/>
</dbReference>
<dbReference type="InterPro" id="IPR001242">
    <property type="entry name" value="Condensation_dom"/>
</dbReference>
<dbReference type="PROSITE" id="PS00012">
    <property type="entry name" value="PHOSPHOPANTETHEINE"/>
    <property type="match status" value="2"/>
</dbReference>
<name>A0A5S3WS51_9GAMM</name>
<protein>
    <recommendedName>
        <fullName evidence="5">Carrier domain-containing protein</fullName>
    </recommendedName>
</protein>
<dbReference type="RefSeq" id="WP_138550963.1">
    <property type="nucleotide sequence ID" value="NZ_PNCH01000016.1"/>
</dbReference>
<dbReference type="GO" id="GO:0043041">
    <property type="term" value="P:amino acid activation for nonribosomal peptide biosynthetic process"/>
    <property type="evidence" value="ECO:0007669"/>
    <property type="project" value="TreeGrafter"/>
</dbReference>
<dbReference type="InterPro" id="IPR020806">
    <property type="entry name" value="PKS_PP-bd"/>
</dbReference>
<dbReference type="InterPro" id="IPR025110">
    <property type="entry name" value="AMP-bd_C"/>
</dbReference>
<dbReference type="EMBL" id="PNCI01000010">
    <property type="protein sequence ID" value="TMP30804.1"/>
    <property type="molecule type" value="Genomic_DNA"/>
</dbReference>
<dbReference type="InterPro" id="IPR006162">
    <property type="entry name" value="Ppantetheine_attach_site"/>
</dbReference>
<dbReference type="InterPro" id="IPR020845">
    <property type="entry name" value="AMP-binding_CS"/>
</dbReference>
<dbReference type="Gene3D" id="3.40.50.980">
    <property type="match status" value="2"/>
</dbReference>
<dbReference type="InterPro" id="IPR010071">
    <property type="entry name" value="AA_adenyl_dom"/>
</dbReference>
<dbReference type="PANTHER" id="PTHR45527:SF1">
    <property type="entry name" value="FATTY ACID SYNTHASE"/>
    <property type="match status" value="1"/>
</dbReference>
<dbReference type="InterPro" id="IPR009081">
    <property type="entry name" value="PP-bd_ACP"/>
</dbReference>
<evidence type="ECO:0000256" key="3">
    <source>
        <dbReference type="ARBA" id="ARBA00022553"/>
    </source>
</evidence>
<dbReference type="PANTHER" id="PTHR45527">
    <property type="entry name" value="NONRIBOSOMAL PEPTIDE SYNTHETASE"/>
    <property type="match status" value="1"/>
</dbReference>
<dbReference type="SUPFAM" id="SSF52777">
    <property type="entry name" value="CoA-dependent acyltransferases"/>
    <property type="match status" value="12"/>
</dbReference>
<dbReference type="Pfam" id="PF13193">
    <property type="entry name" value="AMP-binding_C"/>
    <property type="match status" value="1"/>
</dbReference>
<comment type="cofactor">
    <cofactor evidence="1">
        <name>pantetheine 4'-phosphate</name>
        <dbReference type="ChEBI" id="CHEBI:47942"/>
    </cofactor>
</comment>
<feature type="domain" description="Carrier" evidence="5">
    <location>
        <begin position="4579"/>
        <end position="4655"/>
    </location>
</feature>
<dbReference type="Pfam" id="PF00501">
    <property type="entry name" value="AMP-binding"/>
    <property type="match status" value="4"/>
</dbReference>
<proteinExistence type="predicted"/>
<dbReference type="Gene3D" id="1.10.1200.10">
    <property type="entry name" value="ACP-like"/>
    <property type="match status" value="4"/>
</dbReference>
<dbReference type="CDD" id="cd19531">
    <property type="entry name" value="LCL_NRPS-like"/>
    <property type="match status" value="2"/>
</dbReference>
<sequence length="5104" mass="566725">MNTRNQQTNLVIELSPRQVHLLQDQQLHPLSPVYNVYTGFLVKGLTSQQLQEAGRQLLLRHPLLNCRWQAGSDNLVTCTDSHEPDELFTYDPELSEDLRGWCRAQVATAISLEDKLYDCRIKACEAGYLVLFKLHHVICDQWSLQVLVNDFLASLESLLEHKDATLEPLDYTSVSEQSTDDEPLYQPDHALDFSDTGLQQAQNKFSGLGEFGTLNDEYTRLAELAGEYGVSRFSVLLACWFLALYRHSGQTDLTISIPVARRSRKNRYHLGHFVDLQPVSITAIDSLSIQELLGKLEQQTMTALRSAAADPQRHKHNVICNYLPQLKIRGFRAGLMGLLSGVQSTPLSLANGQAQCHGLCLSDAQDSAIAQVDLELTLFEVNDALHTKLIGRANYFDQQELAHLAELFSCALTTLTPTQPQAIANLLTSDRGFVSLPEQPHTHILQHLHQLAQQQGTLCAAEDEHTALSYAELMQALERRAAQLSEQGVSKGMQVAVCLDKSLDSLVTILALWRLEAVSLHCDIAWPKERLLACLDQPGLSLLLLSQETNMDMPCRTLVPAQLSPPQQALTTSIEELNATAAAYVIFTSGTSGKPKGVLVSHAGLMPLARAQQTLFNVSPDDRVLQFASLSFDAAISEIVVTLAAGATLVMAKQADTFSHQTLLALLNDQAITSVTLPPSLIQLLQPDQVPQLKTLISAGEACPKKLLQLWPQHLRFVNAYGPTECTVCVSAKVITSEQLAKPEALHSNNIGQPIAGMQVQILTPQGRQVPDMCWGELCVSSVGLALGYIGQPEATANAFIEQPGEPALRYYKTGDKARLLPNGELEIAGRIDHQVKVRGFRIEPEEIAQHLTLHPQVRQSCILALQQSGKTYLHACYVAEPDCEISAQTLQSYLAERLPYYMVPTRWSEREVLPLNVSGKIDKQRLSESVEAEVSQPQIADRAGSEQEHTIQAIWQALLGHPVALDTNLFELGVDSLQLSQAHRQACQALNSVAGIKDFYQATSIAQQTALLLAQPGQPETSSWSAPTNDTQRFARPSLSAERLWFVEQHEGAQARYNIPIALRIQGALDSEKLTACLNQVAARHEILHTAFRIEEGVLTTHLVTPPKLQVEHLCVTEYDDEAQRLKAAADVYQSQLLTTCFDLSQPPLLRCALIELGNEDHVLALVFHHIVADASSGALFLRELTELWQQPDLQTTHWPQAGRYSDYARMQHAWLQSPACARQQTFWHDYLNEAQALAFPVAGVIDADDKAGTVRREIPTPLSTAMKQLAVRLQVSENMLYLASFQVLLWHYSRQSRFVIGLPASERKEAQQYTLGFFINTLPLLAEVDPQQSFTALAGQVKEHCLSVLEHADLPYHHILQSSEGAATGAKRDLVQVLFSWVQAQPDIQLPGLDMAPFAVDAQQAKFPLTMNVLASNDRVELCFEYALKAMDSVYADDFIDNWLTLCEDLVKDSSKRVGKLNCLSAQKRTEILCERNNTEVALPKTKNIYSYFREQVQLHGERTALSCDKQSLDYDSLQQQAEQVAHQLHQQGIVAGDKVALCYQQGSEGLIAILATVRLGAVYVPVSVDYPLSRIKHLLKASDAKVLLSDVNEVLDAELACPCLNLNETTAPKDVTLHECDRTLADPLCILFTSGSTGLPKAVPVSHGAILRTVCNNNYTDLSCQSVISQIANISFDAALFELWGAWLHGGELTVVPREAAMAPDTLRQYIGARGISHMFLTTALFHELARQCPEVFEGLQTLLTGGQAGDLKLMHTVLDACHQPLQIVNGYGPTESTFYVSSYCPANHGDFTATRYHTAHAPLGKALHNTRLYVLDEQLQAVADGSWGQLYIAGMGLTSGYLDSAQLNAEKFTELTLPEVGTERLYASGDRVRYLPDGNLEFGGRLDNQLKIRGFRVEPAEVEACLRNCPNVANAAVRAFNDRQGELYLAAYLVAEPDTDIDLSQITAELAGELPAYAQPGVYECLSELPLTANGKLDYRALTEPQVKASDDSVLLDERPFDDWENIVVSHWQQLLGVPQADRNSDFCALGGQSILAMRLLHQINQALELSVPVATLFANPKLGDFLIAIASEATQQSSQALSVHFDPQDCYPLSYAQERLWVINQLQSQDPGYNIPFALEIHGSFDKTAFSAALSDLVVRHCSLRTVFKRLAGRPVQQVLSPFTVAIEEQDCRTHSDDELTLTLRHLARTPFDLSQLPLFRVTLLNCAEERQILLFNFHHIIADGWSVRILQQELAELYESHCGATQATLATLPLQVKDLAYWERHDSNQNAVNDAVSYWQTLLGSEPKHSVLPYDYEESGENRNQGEIFRLSLDSKLSEAIHTCCKQYSTTPYQFGLAAMALLLGRYNNSDKVIIGTPFANRQVPQSQSQIGFFVNMLPFVVDLDEADNTAQLLAQISQRFTSAIQYQHAPFDRIVDALGVERVEGETPLVRVVFDSQMHGIETNTEQQGSVFRALPLDMHSAKFDATFTLVEDEQGLGLAIEYNTQRFERGTIARFGANLQGVMTQLLEHNALAEVSVVAPQEQAQIARFSAAQTQYPVTDLATAFEQTAARFGDRIAVNYEGEALSYRELNLRAEQVSASLLALNISAGDFVAINVERSLDLIASIIAVLKLGAAYIPLDTHVPQDRIATILEDVSVAAFIVDQTPSEIVAASGAPWLALSELQKGEAADYDRAEILARRDSERPCYVIFTSGSTGRPKGVVVNHRNVVRLLKSNEQNYHFSEQDVFSLFHSYGFDVSVWEMWGALLYGGRIALVPQWVCRAPEQFDRFIHDQQVTILSQTPTAFLALMRAHLSHNQFRYDALRYVIFAGEKLDIMQLRPWFERYPERQHRLINMYGITETTVHNTYREITAADLTSGVGNVIGRQFDDLSIWVLNEQGEPQPLGVYGEMFVGGDGVTLGYLHRPELNAERFVTKQLDGREQRLYRSGDVAKWHPSGELVYRGRKDNQVKIRGFRIELGEIEAAFSALPLVEACEAMVWQRDEGDPCIVACLKMAATADANIDEAAFKAKVQGRLPAYMIPAYLHAVNDFPLTSNGKADKKALLQQLQDKLARPAPNTMAVHHSKAVPDAFSPLRTIWARVLKRNDFSDTDNFFTLGGDSISALEVVAAAAKQGIKLTAKQFMSNPTLAALAPLSDKLVTSHNHAVQNYGQVPLTPIQQWFFAQQFTTPAGWDQSAIFALDLSIGQSELNAAVARLAEVYDLFHTRFSEQQGQQMQWLYDKQQNHAPLYQVIDAELHWQDEETRTQVLHEFANQVHQMVDPWQGCNLVFARICATHNEQPQQYLLVACHHLLIDGVSWRLLMKDLADALANPDTKLTAPQSGYRQWAEHLVEQAQKPEVVSEVTTYWLSPKWHISGVDDALQSDYEENLYGDATTVKHTLSCAATQALHNACQRMRCTLEEYLIARLYQSLTGLLDTDALVLDLESHGRHSYDEQLDVSATAGWFTSIYPVLLQGKAQQTDLIGCIKEQLRAVPEQGLSYNLARYLSFDSALREQLSALPKAWLSFNFLGDFSAEDTPDALLSAPLHHLPLGDNAAPENNRPYLLEVIFWLDQGQLHSRLIVNPDLLAGPLNTLANTLWQTLEAPQSSDDAHLWPSDFSANRLNQEAMGELTQALTEQQLTLNNVADVYPLTPVQQGIAFDTLADPGKGVYICQLYWTFTETLDEEAFIGAWQTLIDHNPILRTSFHFLSSGEHAQVVHTQMAPPLEHLDLTGSVQQAEQIDQALTNSRYQEFNLAQPGQFRLQLIRLSEQRTLFCWTYHHIILDGWSQANLLQQLSAALKPGTQMRSLTPYREYVDLVAGRDQQAQQQFWQTYLAALPEQRKLLLAPPTPDETQSFDMLSETLSDEQFTRLREHAEQQGTTLNNLVQAAWALTLSAVCHSNQVVFGVTVSGRPTDMTGVLDMTGLFINTLPMIVDCQPRQTGSELVQQISDCQSALMSWQFSSAQEIKKWAQIDAEDDLYESILVFENYPVDEDMMRGDGLAICDLHARENTAFGLTLSVCPGDTLSLNLGYKTARYNRAGIQTLLDSLCANLNRLTEDAHQPLQLSETALICAAPMHAAQNTTLLDEFSKQVALRAQATALTDGTQDVSFAELEANAKALAHGLIAQGCCPGDAVVLALPRSVDLIRALLAIWYAGGVYVPVDPGFPAERIEYIANKVKAKVLICEESLLDSCQVLSVPQCCIDTPAALASTIHPACELPGPSALAYVLFTSGSTGQPKGVEITHRALAEHIRWHVSEFDLQPQDSCLLITPVVFDASINALLPFMACGSSLYLAPADVHNEPDRLIALLRDNHISQLHLVPSMLDILLQQPEFATLDSLRYVKAGGEALKASTVTAFYQALPGSELINLYGPTECCVDSLFWRAPRTFGPEQAVKIGNPAGPIAAVVVNHNLNPVPDGVTGELLLSGLKLAQGYCNDSELTRRAFVTLNGQRYYRSGDLVWRDQQGEYLYAGRRDHQVKLNGVRLEPEEIENQLATLAGVKELCVAVKPLATQNNKPVLVAYWVAREDTNDDLQSALRAHAEAHLPQTHRPGVYQQLTALPRLPSLKVDRKKLPELNLIKTGQAQRVAPQSEAEHALVVALAELLSLETTQISLTDNYFSLGGDSLIAIQLGARLKRDGWRLQVKDLLAQQTLSQVAACCTALTGCEQAPVEARLSGPLVPIQARFFEQEFAEQHHWNQAFAFTLLQPQSPDFITEVVTQLDKHHEIFRLRFDRQEGQWQQRIDQTGTGLVLEYHDLSQHDDSPMAEQLQLIAGDAQASLDLQLGPISKVLLFDCGQHRPQKLVFIMHHLAIDMMGWRAIFEDLYQLIESAEPQTETLLPTTLSYIEWGHHLAEHADVYRDELSYWRNLPFDKVPALPQDFAVQDNTEACAEVVSVALDETRTDTLLRTIPQAFSTQINALLLTALHRVMAQWHGADHLAVSLEGHGRDELPGVDSVDISRTLGWFTKIYPVVLQLDQHADLVSGLQSIQSQLDAVPNKGMGYGVLKYASDQAEQLQHLPKPQIEFNYLGQFVSQGNASPKMVISDDAIGPLHSPKAHRSALLGIDCFVNQGQISFHWSFSHAIHRRETIEGLAHAYVKVLHELCQLAEAELT</sequence>
<evidence type="ECO:0000313" key="7">
    <source>
        <dbReference type="Proteomes" id="UP000310249"/>
    </source>
</evidence>
<evidence type="ECO:0000259" key="5">
    <source>
        <dbReference type="PROSITE" id="PS50075"/>
    </source>
</evidence>
<keyword evidence="3" id="KW-0597">Phosphoprotein</keyword>
<evidence type="ECO:0000256" key="2">
    <source>
        <dbReference type="ARBA" id="ARBA00022450"/>
    </source>
</evidence>
<reference evidence="6 7" key="1">
    <citation type="submission" date="2018-01" db="EMBL/GenBank/DDBJ databases">
        <authorList>
            <person name="Paulsen S."/>
            <person name="Gram L.K."/>
        </authorList>
    </citation>
    <scope>NUCLEOTIDE SEQUENCE [LARGE SCALE GENOMIC DNA]</scope>
    <source>
        <strain evidence="6 7">S2676</strain>
    </source>
</reference>
<organism evidence="6 7">
    <name type="scientific">Pseudoalteromonas rubra</name>
    <dbReference type="NCBI Taxonomy" id="43658"/>
    <lineage>
        <taxon>Bacteria</taxon>
        <taxon>Pseudomonadati</taxon>
        <taxon>Pseudomonadota</taxon>
        <taxon>Gammaproteobacteria</taxon>
        <taxon>Alteromonadales</taxon>
        <taxon>Pseudoalteromonadaceae</taxon>
        <taxon>Pseudoalteromonas</taxon>
    </lineage>
</organism>
<dbReference type="PROSITE" id="PS50075">
    <property type="entry name" value="CARRIER"/>
    <property type="match status" value="4"/>
</dbReference>
<feature type="domain" description="Carrier" evidence="5">
    <location>
        <begin position="3073"/>
        <end position="3147"/>
    </location>
</feature>
<accession>A0A5S3WS51</accession>
<dbReference type="Gene3D" id="3.30.300.30">
    <property type="match status" value="4"/>
</dbReference>
<dbReference type="GO" id="GO:0044550">
    <property type="term" value="P:secondary metabolite biosynthetic process"/>
    <property type="evidence" value="ECO:0007669"/>
    <property type="project" value="TreeGrafter"/>
</dbReference>
<dbReference type="InterPro" id="IPR023213">
    <property type="entry name" value="CAT-like_dom_sf"/>
</dbReference>
<dbReference type="GO" id="GO:0003824">
    <property type="term" value="F:catalytic activity"/>
    <property type="evidence" value="ECO:0007669"/>
    <property type="project" value="InterPro"/>
</dbReference>
<evidence type="ECO:0000313" key="6">
    <source>
        <dbReference type="EMBL" id="TMP30804.1"/>
    </source>
</evidence>
<dbReference type="NCBIfam" id="TIGR01720">
    <property type="entry name" value="NRPS-para261"/>
    <property type="match status" value="1"/>
</dbReference>
<evidence type="ECO:0000256" key="1">
    <source>
        <dbReference type="ARBA" id="ARBA00001957"/>
    </source>
</evidence>
<feature type="domain" description="Carrier" evidence="5">
    <location>
        <begin position="2003"/>
        <end position="2078"/>
    </location>
</feature>
<dbReference type="Gene3D" id="3.30.559.30">
    <property type="entry name" value="Nonribosomal peptide synthetase, condensation domain"/>
    <property type="match status" value="6"/>
</dbReference>